<dbReference type="PRINTS" id="PR00359">
    <property type="entry name" value="BP450"/>
</dbReference>
<dbReference type="PROSITE" id="PS00086">
    <property type="entry name" value="CYTOCHROME_P450"/>
    <property type="match status" value="1"/>
</dbReference>
<keyword evidence="2" id="KW-0349">Heme</keyword>
<dbReference type="EMBL" id="BSDI01000002">
    <property type="protein sequence ID" value="GLH95316.1"/>
    <property type="molecule type" value="Genomic_DNA"/>
</dbReference>
<dbReference type="Gene3D" id="1.10.630.10">
    <property type="entry name" value="Cytochrome P450"/>
    <property type="match status" value="1"/>
</dbReference>
<organism evidence="3 4">
    <name type="scientific">Phytohabitans aurantiacus</name>
    <dbReference type="NCBI Taxonomy" id="3016789"/>
    <lineage>
        <taxon>Bacteria</taxon>
        <taxon>Bacillati</taxon>
        <taxon>Actinomycetota</taxon>
        <taxon>Actinomycetes</taxon>
        <taxon>Micromonosporales</taxon>
        <taxon>Micromonosporaceae</taxon>
    </lineage>
</organism>
<evidence type="ECO:0000256" key="2">
    <source>
        <dbReference type="RuleBase" id="RU000461"/>
    </source>
</evidence>
<dbReference type="InterPro" id="IPR036396">
    <property type="entry name" value="Cyt_P450_sf"/>
</dbReference>
<sequence>MPSAAGPVRWWPIPGRGGFWAVTRYADVAAVLADHTRFTSTGGVMLNMLGRAEPARDQQFAASDPPRHGLVRGPLQRRMTARAVRRHEDAIRAHVRGTLAPLADEFDLAEVTAGLPAAFLGPLMGIPPADWPALRRLVAMSVAEDDPDVTLPAGPEATLERGHRELFAYLLGLLLEHRRHPRGDLVDLLAALPLRPGAVVANCYSLLLGGGAALPHVPTATVAELLRSGRYADWAARPDRLGGAVEEALRYTSPAGHFMRLATRDTTVGGVPVAAGDAVVVWLGAANRDEAVFTDPHRLDPLRHPNRHLAFGDGRHYCLGAAMARLTLRVFFEELFARYPVLHLAGDVERVRSAWLGGVKRMPVAGRPR</sequence>
<keyword evidence="2" id="KW-0479">Metal-binding</keyword>
<comment type="similarity">
    <text evidence="1 2">Belongs to the cytochrome P450 family.</text>
</comment>
<protein>
    <submittedName>
        <fullName evidence="3">Cytochrome P450</fullName>
    </submittedName>
</protein>
<keyword evidence="4" id="KW-1185">Reference proteome</keyword>
<name>A0ABQ5QP18_9ACTN</name>
<accession>A0ABQ5QP18</accession>
<reference evidence="3" key="1">
    <citation type="submission" date="2022-12" db="EMBL/GenBank/DDBJ databases">
        <title>New Phytohabitans aurantiacus sp. RD004123 nov., an actinomycete isolated from soil.</title>
        <authorList>
            <person name="Triningsih D.W."/>
            <person name="Harunari E."/>
            <person name="Igarashi Y."/>
        </authorList>
    </citation>
    <scope>NUCLEOTIDE SEQUENCE</scope>
    <source>
        <strain evidence="3">RD004123</strain>
    </source>
</reference>
<dbReference type="PANTHER" id="PTHR46696:SF1">
    <property type="entry name" value="CYTOCHROME P450 YJIB-RELATED"/>
    <property type="match status" value="1"/>
</dbReference>
<dbReference type="InterPro" id="IPR017972">
    <property type="entry name" value="Cyt_P450_CS"/>
</dbReference>
<keyword evidence="2" id="KW-0503">Monooxygenase</keyword>
<dbReference type="PANTHER" id="PTHR46696">
    <property type="entry name" value="P450, PUTATIVE (EUROFUNG)-RELATED"/>
    <property type="match status" value="1"/>
</dbReference>
<dbReference type="InterPro" id="IPR002397">
    <property type="entry name" value="Cyt_P450_B"/>
</dbReference>
<keyword evidence="2" id="KW-0408">Iron</keyword>
<comment type="caution">
    <text evidence="3">The sequence shown here is derived from an EMBL/GenBank/DDBJ whole genome shotgun (WGS) entry which is preliminary data.</text>
</comment>
<dbReference type="Pfam" id="PF00067">
    <property type="entry name" value="p450"/>
    <property type="match status" value="1"/>
</dbReference>
<keyword evidence="2" id="KW-0560">Oxidoreductase</keyword>
<proteinExistence type="inferred from homology"/>
<evidence type="ECO:0000313" key="4">
    <source>
        <dbReference type="Proteomes" id="UP001144280"/>
    </source>
</evidence>
<dbReference type="SUPFAM" id="SSF48264">
    <property type="entry name" value="Cytochrome P450"/>
    <property type="match status" value="1"/>
</dbReference>
<dbReference type="Proteomes" id="UP001144280">
    <property type="component" value="Unassembled WGS sequence"/>
</dbReference>
<gene>
    <name evidence="3" type="ORF">Pa4123_05880</name>
</gene>
<dbReference type="InterPro" id="IPR001128">
    <property type="entry name" value="Cyt_P450"/>
</dbReference>
<evidence type="ECO:0000313" key="3">
    <source>
        <dbReference type="EMBL" id="GLH95316.1"/>
    </source>
</evidence>
<evidence type="ECO:0000256" key="1">
    <source>
        <dbReference type="ARBA" id="ARBA00010617"/>
    </source>
</evidence>